<feature type="transmembrane region" description="Helical" evidence="1">
    <location>
        <begin position="46"/>
        <end position="65"/>
    </location>
</feature>
<protein>
    <recommendedName>
        <fullName evidence="2">Reverse transcriptase domain-containing protein</fullName>
    </recommendedName>
</protein>
<gene>
    <name evidence="3" type="ORF">J437_LFUL006875</name>
</gene>
<proteinExistence type="predicted"/>
<keyword evidence="1" id="KW-1133">Transmembrane helix</keyword>
<keyword evidence="1" id="KW-0812">Transmembrane</keyword>
<comment type="caution">
    <text evidence="3">The sequence shown here is derived from an EMBL/GenBank/DDBJ whole genome shotgun (WGS) entry which is preliminary data.</text>
</comment>
<dbReference type="InterPro" id="IPR000477">
    <property type="entry name" value="RT_dom"/>
</dbReference>
<dbReference type="Pfam" id="PF00078">
    <property type="entry name" value="RVT_1"/>
    <property type="match status" value="1"/>
</dbReference>
<keyword evidence="1" id="KW-0472">Membrane</keyword>
<reference evidence="3" key="1">
    <citation type="submission" date="2013-04" db="EMBL/GenBank/DDBJ databases">
        <authorList>
            <person name="Qu J."/>
            <person name="Murali S.C."/>
            <person name="Bandaranaike D."/>
            <person name="Bellair M."/>
            <person name="Blankenburg K."/>
            <person name="Chao H."/>
            <person name="Dinh H."/>
            <person name="Doddapaneni H."/>
            <person name="Downs B."/>
            <person name="Dugan-Rocha S."/>
            <person name="Elkadiri S."/>
            <person name="Gnanaolivu R.D."/>
            <person name="Hernandez B."/>
            <person name="Javaid M."/>
            <person name="Jayaseelan J.C."/>
            <person name="Lee S."/>
            <person name="Li M."/>
            <person name="Ming W."/>
            <person name="Munidasa M."/>
            <person name="Muniz J."/>
            <person name="Nguyen L."/>
            <person name="Ongeri F."/>
            <person name="Osuji N."/>
            <person name="Pu L.-L."/>
            <person name="Puazo M."/>
            <person name="Qu C."/>
            <person name="Quiroz J."/>
            <person name="Raj R."/>
            <person name="Weissenberger G."/>
            <person name="Xin Y."/>
            <person name="Zou X."/>
            <person name="Han Y."/>
            <person name="Richards S."/>
            <person name="Worley K."/>
            <person name="Muzny D."/>
            <person name="Gibbs R."/>
        </authorList>
    </citation>
    <scope>NUCLEOTIDE SEQUENCE</scope>
    <source>
        <strain evidence="3">Sampled in the wild</strain>
    </source>
</reference>
<evidence type="ECO:0000313" key="4">
    <source>
        <dbReference type="Proteomes" id="UP000792457"/>
    </source>
</evidence>
<accession>A0A8K0KF59</accession>
<organism evidence="3 4">
    <name type="scientific">Ladona fulva</name>
    <name type="common">Scarce chaser dragonfly</name>
    <name type="synonym">Libellula fulva</name>
    <dbReference type="NCBI Taxonomy" id="123851"/>
    <lineage>
        <taxon>Eukaryota</taxon>
        <taxon>Metazoa</taxon>
        <taxon>Ecdysozoa</taxon>
        <taxon>Arthropoda</taxon>
        <taxon>Hexapoda</taxon>
        <taxon>Insecta</taxon>
        <taxon>Pterygota</taxon>
        <taxon>Palaeoptera</taxon>
        <taxon>Odonata</taxon>
        <taxon>Epiprocta</taxon>
        <taxon>Anisoptera</taxon>
        <taxon>Libelluloidea</taxon>
        <taxon>Libellulidae</taxon>
        <taxon>Ladona</taxon>
    </lineage>
</organism>
<dbReference type="EMBL" id="KZ308748">
    <property type="protein sequence ID" value="KAG8233852.1"/>
    <property type="molecule type" value="Genomic_DNA"/>
</dbReference>
<dbReference type="AlphaFoldDB" id="A0A8K0KF59"/>
<sequence>MIDLSKAFDSVDTNLLLAKLQIFNLQCLESTPITLVDHKLTKSMVFIPKVLQGYVLGMLLFSLYIQNLLKYVNHSAYYLYKDDLRIYLSTDPNNLLK</sequence>
<evidence type="ECO:0000259" key="2">
    <source>
        <dbReference type="PROSITE" id="PS50878"/>
    </source>
</evidence>
<evidence type="ECO:0000313" key="3">
    <source>
        <dbReference type="EMBL" id="KAG8233852.1"/>
    </source>
</evidence>
<name>A0A8K0KF59_LADFU</name>
<dbReference type="OrthoDB" id="7763192at2759"/>
<reference evidence="3" key="2">
    <citation type="submission" date="2017-10" db="EMBL/GenBank/DDBJ databases">
        <title>Ladona fulva Genome sequencing and assembly.</title>
        <authorList>
            <person name="Murali S."/>
            <person name="Richards S."/>
            <person name="Bandaranaike D."/>
            <person name="Bellair M."/>
            <person name="Blankenburg K."/>
            <person name="Chao H."/>
            <person name="Dinh H."/>
            <person name="Doddapaneni H."/>
            <person name="Dugan-Rocha S."/>
            <person name="Elkadiri S."/>
            <person name="Gnanaolivu R."/>
            <person name="Hernandez B."/>
            <person name="Skinner E."/>
            <person name="Javaid M."/>
            <person name="Lee S."/>
            <person name="Li M."/>
            <person name="Ming W."/>
            <person name="Munidasa M."/>
            <person name="Muniz J."/>
            <person name="Nguyen L."/>
            <person name="Hughes D."/>
            <person name="Osuji N."/>
            <person name="Pu L.-L."/>
            <person name="Puazo M."/>
            <person name="Qu C."/>
            <person name="Quiroz J."/>
            <person name="Raj R."/>
            <person name="Weissenberger G."/>
            <person name="Xin Y."/>
            <person name="Zou X."/>
            <person name="Han Y."/>
            <person name="Worley K."/>
            <person name="Muzny D."/>
            <person name="Gibbs R."/>
        </authorList>
    </citation>
    <scope>NUCLEOTIDE SEQUENCE</scope>
    <source>
        <strain evidence="3">Sampled in the wild</strain>
    </source>
</reference>
<evidence type="ECO:0000256" key="1">
    <source>
        <dbReference type="SAM" id="Phobius"/>
    </source>
</evidence>
<dbReference type="Proteomes" id="UP000792457">
    <property type="component" value="Unassembled WGS sequence"/>
</dbReference>
<feature type="domain" description="Reverse transcriptase" evidence="2">
    <location>
        <begin position="1"/>
        <end position="97"/>
    </location>
</feature>
<dbReference type="PROSITE" id="PS50878">
    <property type="entry name" value="RT_POL"/>
    <property type="match status" value="1"/>
</dbReference>
<keyword evidence="4" id="KW-1185">Reference proteome</keyword>